<feature type="region of interest" description="Disordered" evidence="10">
    <location>
        <begin position="248"/>
        <end position="285"/>
    </location>
</feature>
<evidence type="ECO:0000256" key="9">
    <source>
        <dbReference type="ARBA" id="ARBA00077139"/>
    </source>
</evidence>
<organism evidence="12 13">
    <name type="scientific">Halococcoides cellulosivorans</name>
    <dbReference type="NCBI Taxonomy" id="1679096"/>
    <lineage>
        <taxon>Archaea</taxon>
        <taxon>Methanobacteriati</taxon>
        <taxon>Methanobacteriota</taxon>
        <taxon>Stenosarchaea group</taxon>
        <taxon>Halobacteria</taxon>
        <taxon>Halobacteriales</taxon>
        <taxon>Haloarculaceae</taxon>
        <taxon>Halococcoides</taxon>
    </lineage>
</organism>
<accession>A0A2R4WXM1</accession>
<reference evidence="12 13" key="1">
    <citation type="submission" date="2018-04" db="EMBL/GenBank/DDBJ databases">
        <title>Halococcoides cellulosivorans gen. nov., sp. nov., an extremely halophilic cellulose-utilizing haloarchaeon from hypersaline lakes.</title>
        <authorList>
            <person name="Sorokin D.Y."/>
            <person name="Toshchakov S.V."/>
            <person name="Samarov N.I."/>
            <person name="Korzhenkov A."/>
            <person name="Kublanov I.V."/>
        </authorList>
    </citation>
    <scope>NUCLEOTIDE SEQUENCE [LARGE SCALE GENOMIC DNA]</scope>
    <source>
        <strain evidence="12 13">HArcel1</strain>
    </source>
</reference>
<comment type="subunit">
    <text evidence="6">The complex is composed of two ATP-binding proteins (BtuD), two transmembrane proteins (BtuC) and a solute-binding protein (BtuF).</text>
</comment>
<evidence type="ECO:0000256" key="6">
    <source>
        <dbReference type="ARBA" id="ARBA00064420"/>
    </source>
</evidence>
<dbReference type="Proteomes" id="UP000244727">
    <property type="component" value="Chromosome"/>
</dbReference>
<evidence type="ECO:0000256" key="1">
    <source>
        <dbReference type="ARBA" id="ARBA00022448"/>
    </source>
</evidence>
<evidence type="ECO:0000313" key="13">
    <source>
        <dbReference type="Proteomes" id="UP000244727"/>
    </source>
</evidence>
<sequence>MTLQIDDLHVGYDERVLDGLSLRVEAGELLGVLGPNGSGKSTLLQCVVGLLDPDAGSITLDGTPIDHLASDERARRVGYVPQSESRAFPATVFETILQGRRPHGGWAPSARDRAAVRETIDRLGLADLATRKIADLSGGQRQKVRLGRALVGDPEVLVLDEPTSALDLQHRLRVIDEIRRQVGDDVAGIVAIHDLTLAARSCDRVALLADGQVHAVGGPEILTPERIEAVYGVEASVLTHRDRRVIVPDAPVPSAAAGDRGATDPGDDPDRPRPTTDHAEPTTQD</sequence>
<feature type="domain" description="ABC transporter" evidence="11">
    <location>
        <begin position="3"/>
        <end position="235"/>
    </location>
</feature>
<evidence type="ECO:0000259" key="11">
    <source>
        <dbReference type="PROSITE" id="PS50893"/>
    </source>
</evidence>
<dbReference type="InterPro" id="IPR027417">
    <property type="entry name" value="P-loop_NTPase"/>
</dbReference>
<dbReference type="InterPro" id="IPR003439">
    <property type="entry name" value="ABC_transporter-like_ATP-bd"/>
</dbReference>
<evidence type="ECO:0000313" key="12">
    <source>
        <dbReference type="EMBL" id="AWB26294.1"/>
    </source>
</evidence>
<feature type="compositionally biased region" description="Basic and acidic residues" evidence="10">
    <location>
        <begin position="268"/>
        <end position="285"/>
    </location>
</feature>
<comment type="catalytic activity">
    <reaction evidence="4">
        <text>an R-cob(III)alamin(out) + ATP + H2O = an R-cob(III)alamin(in) + ADP + phosphate + H(+)</text>
        <dbReference type="Rhea" id="RHEA:17873"/>
        <dbReference type="ChEBI" id="CHEBI:15377"/>
        <dbReference type="ChEBI" id="CHEBI:15378"/>
        <dbReference type="ChEBI" id="CHEBI:30616"/>
        <dbReference type="ChEBI" id="CHEBI:43474"/>
        <dbReference type="ChEBI" id="CHEBI:140785"/>
        <dbReference type="ChEBI" id="CHEBI:456216"/>
        <dbReference type="EC" id="7.6.2.8"/>
    </reaction>
</comment>
<dbReference type="PANTHER" id="PTHR42794:SF2">
    <property type="entry name" value="ABC TRANSPORTER ATP-BINDING PROTEIN"/>
    <property type="match status" value="1"/>
</dbReference>
<keyword evidence="2" id="KW-0547">Nucleotide-binding</keyword>
<dbReference type="GeneID" id="36510931"/>
<evidence type="ECO:0000256" key="4">
    <source>
        <dbReference type="ARBA" id="ARBA00050590"/>
    </source>
</evidence>
<dbReference type="SUPFAM" id="SSF52540">
    <property type="entry name" value="P-loop containing nucleoside triphosphate hydrolases"/>
    <property type="match status" value="1"/>
</dbReference>
<comment type="function">
    <text evidence="5">Required for corrinoid utilization. Probably part of the ABC transporter complex BtuCDF involved in cobalamin (vitamin B12) import. Probably responsible for energy coupling to the transport system.</text>
</comment>
<dbReference type="KEGG" id="harc:HARCEL1_00450"/>
<proteinExistence type="predicted"/>
<dbReference type="PANTHER" id="PTHR42794">
    <property type="entry name" value="HEMIN IMPORT ATP-BINDING PROTEIN HMUV"/>
    <property type="match status" value="1"/>
</dbReference>
<name>A0A2R4WXM1_9EURY</name>
<dbReference type="InterPro" id="IPR003593">
    <property type="entry name" value="AAA+_ATPase"/>
</dbReference>
<evidence type="ECO:0000256" key="2">
    <source>
        <dbReference type="ARBA" id="ARBA00022741"/>
    </source>
</evidence>
<protein>
    <recommendedName>
        <fullName evidence="8">Cobalamin import ATP-binding protein BtuD</fullName>
        <ecNumber evidence="7">7.6.2.8</ecNumber>
    </recommendedName>
    <alternativeName>
        <fullName evidence="9">Vitamin B12-transporting ATPase</fullName>
    </alternativeName>
</protein>
<dbReference type="Pfam" id="PF00005">
    <property type="entry name" value="ABC_tran"/>
    <property type="match status" value="1"/>
</dbReference>
<dbReference type="InterPro" id="IPR017871">
    <property type="entry name" value="ABC_transporter-like_CS"/>
</dbReference>
<dbReference type="EC" id="7.6.2.8" evidence="7"/>
<dbReference type="RefSeq" id="WP_108380663.1">
    <property type="nucleotide sequence ID" value="NZ_CP028858.1"/>
</dbReference>
<dbReference type="SMART" id="SM00382">
    <property type="entry name" value="AAA"/>
    <property type="match status" value="1"/>
</dbReference>
<keyword evidence="1" id="KW-0813">Transport</keyword>
<evidence type="ECO:0000256" key="7">
    <source>
        <dbReference type="ARBA" id="ARBA00066387"/>
    </source>
</evidence>
<evidence type="ECO:0000256" key="8">
    <source>
        <dbReference type="ARBA" id="ARBA00073649"/>
    </source>
</evidence>
<dbReference type="GO" id="GO:0016887">
    <property type="term" value="F:ATP hydrolysis activity"/>
    <property type="evidence" value="ECO:0007669"/>
    <property type="project" value="InterPro"/>
</dbReference>
<evidence type="ECO:0000256" key="10">
    <source>
        <dbReference type="SAM" id="MobiDB-lite"/>
    </source>
</evidence>
<dbReference type="GO" id="GO:0005524">
    <property type="term" value="F:ATP binding"/>
    <property type="evidence" value="ECO:0007669"/>
    <property type="project" value="UniProtKB-KW"/>
</dbReference>
<dbReference type="AlphaFoldDB" id="A0A2R4WXM1"/>
<dbReference type="GO" id="GO:0015420">
    <property type="term" value="F:ABC-type vitamin B12 transporter activity"/>
    <property type="evidence" value="ECO:0007669"/>
    <property type="project" value="UniProtKB-EC"/>
</dbReference>
<feature type="compositionally biased region" description="Low complexity" evidence="10">
    <location>
        <begin position="255"/>
        <end position="264"/>
    </location>
</feature>
<dbReference type="EMBL" id="CP028858">
    <property type="protein sequence ID" value="AWB26294.1"/>
    <property type="molecule type" value="Genomic_DNA"/>
</dbReference>
<dbReference type="PROSITE" id="PS50893">
    <property type="entry name" value="ABC_TRANSPORTER_2"/>
    <property type="match status" value="1"/>
</dbReference>
<evidence type="ECO:0000256" key="3">
    <source>
        <dbReference type="ARBA" id="ARBA00022840"/>
    </source>
</evidence>
<keyword evidence="3 12" id="KW-0067">ATP-binding</keyword>
<dbReference type="Gene3D" id="3.40.50.300">
    <property type="entry name" value="P-loop containing nucleotide triphosphate hydrolases"/>
    <property type="match status" value="1"/>
</dbReference>
<keyword evidence="13" id="KW-1185">Reference proteome</keyword>
<dbReference type="PROSITE" id="PS00211">
    <property type="entry name" value="ABC_TRANSPORTER_1"/>
    <property type="match status" value="1"/>
</dbReference>
<dbReference type="FunFam" id="3.40.50.300:FF:000134">
    <property type="entry name" value="Iron-enterobactin ABC transporter ATP-binding protein"/>
    <property type="match status" value="1"/>
</dbReference>
<evidence type="ECO:0000256" key="5">
    <source>
        <dbReference type="ARBA" id="ARBA00058960"/>
    </source>
</evidence>
<gene>
    <name evidence="12" type="ORF">HARCEL1_00450</name>
</gene>